<proteinExistence type="predicted"/>
<protein>
    <recommendedName>
        <fullName evidence="4">Alpha-amylase</fullName>
    </recommendedName>
</protein>
<dbReference type="AlphaFoldDB" id="U5EDM5"/>
<dbReference type="EMBL" id="BAFO02000018">
    <property type="protein sequence ID" value="GAD83289.1"/>
    <property type="molecule type" value="Genomic_DNA"/>
</dbReference>
<accession>U5EDM5</accession>
<dbReference type="Proteomes" id="UP000017048">
    <property type="component" value="Unassembled WGS sequence"/>
</dbReference>
<evidence type="ECO:0000313" key="2">
    <source>
        <dbReference type="EMBL" id="GAD83289.1"/>
    </source>
</evidence>
<comment type="caution">
    <text evidence="2">The sequence shown here is derived from an EMBL/GenBank/DDBJ whole genome shotgun (WGS) entry which is preliminary data.</text>
</comment>
<dbReference type="GO" id="GO:0030246">
    <property type="term" value="F:carbohydrate binding"/>
    <property type="evidence" value="ECO:0007669"/>
    <property type="project" value="InterPro"/>
</dbReference>
<keyword evidence="1" id="KW-0732">Signal</keyword>
<feature type="signal peptide" evidence="1">
    <location>
        <begin position="1"/>
        <end position="29"/>
    </location>
</feature>
<sequence length="155" mass="15871">MPRSVVARYSMIGLAAAALTVGAVSAASAHPGADDSVGQSTTCGTEHLRDDLLLHAPGAAATGQIDAVLIESRTRGPVAGGKVVLTGVDACGDTIHRHLSTGADGQVSFRGLQPGRYQVTAYPAETTARPISSADVELSTPSRKTLQFTVGTHHE</sequence>
<dbReference type="InterPro" id="IPR013784">
    <property type="entry name" value="Carb-bd-like_fold"/>
</dbReference>
<name>U5EDM5_NOCAS</name>
<dbReference type="SUPFAM" id="SSF49452">
    <property type="entry name" value="Starch-binding domain-like"/>
    <property type="match status" value="1"/>
</dbReference>
<organism evidence="2 3">
    <name type="scientific">Nocardia asteroides NBRC 15531</name>
    <dbReference type="NCBI Taxonomy" id="1110697"/>
    <lineage>
        <taxon>Bacteria</taxon>
        <taxon>Bacillati</taxon>
        <taxon>Actinomycetota</taxon>
        <taxon>Actinomycetes</taxon>
        <taxon>Mycobacteriales</taxon>
        <taxon>Nocardiaceae</taxon>
        <taxon>Nocardia</taxon>
    </lineage>
</organism>
<feature type="chain" id="PRO_5004659649" description="Alpha-amylase" evidence="1">
    <location>
        <begin position="30"/>
        <end position="155"/>
    </location>
</feature>
<evidence type="ECO:0000256" key="1">
    <source>
        <dbReference type="SAM" id="SignalP"/>
    </source>
</evidence>
<gene>
    <name evidence="2" type="ORF">NCAST_18_01420</name>
</gene>
<dbReference type="STRING" id="1824.SAMN05444423_111103"/>
<reference evidence="2 3" key="1">
    <citation type="journal article" date="2014" name="BMC Genomics">
        <title>Genome based analysis of type-I polyketide synthase and nonribosomal peptide synthetase gene clusters in seven strains of five representative Nocardia species.</title>
        <authorList>
            <person name="Komaki H."/>
            <person name="Ichikawa N."/>
            <person name="Hosoyama A."/>
            <person name="Takahashi-Nakaguchi A."/>
            <person name="Matsuzawa T."/>
            <person name="Suzuki K."/>
            <person name="Fujita N."/>
            <person name="Gonoi T."/>
        </authorList>
    </citation>
    <scope>NUCLEOTIDE SEQUENCE [LARGE SCALE GENOMIC DNA]</scope>
    <source>
        <strain evidence="2 3">NBRC 15531</strain>
    </source>
</reference>
<keyword evidence="3" id="KW-1185">Reference proteome</keyword>
<evidence type="ECO:0008006" key="4">
    <source>
        <dbReference type="Google" id="ProtNLM"/>
    </source>
</evidence>
<dbReference type="Gene3D" id="2.60.40.1120">
    <property type="entry name" value="Carboxypeptidase-like, regulatory domain"/>
    <property type="match status" value="1"/>
</dbReference>
<evidence type="ECO:0000313" key="3">
    <source>
        <dbReference type="Proteomes" id="UP000017048"/>
    </source>
</evidence>